<dbReference type="Proteomes" id="UP000190777">
    <property type="component" value="Unassembled WGS sequence"/>
</dbReference>
<accession>A0A378QQ27</accession>
<evidence type="ECO:0000313" key="3">
    <source>
        <dbReference type="Proteomes" id="UP000190777"/>
    </source>
</evidence>
<name>A0A378QQ27_9GAMM</name>
<reference evidence="1 3" key="1">
    <citation type="submission" date="2017-03" db="EMBL/GenBank/DDBJ databases">
        <title>Draft genome sequence of Moraxella equi CCUG 4950T type strain.</title>
        <authorList>
            <person name="Salva-Serra F."/>
            <person name="Engstrom-Jakobsson H."/>
            <person name="Thorell K."/>
            <person name="Jaen-Luchoro D."/>
            <person name="Gonzales-Siles L."/>
            <person name="Karlsson R."/>
            <person name="Yazdan S."/>
            <person name="Boulund F."/>
            <person name="Johnning A."/>
            <person name="Engstrand L."/>
            <person name="Kristiansson E."/>
            <person name="Moore E."/>
        </authorList>
    </citation>
    <scope>NUCLEOTIDE SEQUENCE [LARGE SCALE GENOMIC DNA]</scope>
    <source>
        <strain evidence="1 3">CCUG 4950</strain>
    </source>
</reference>
<dbReference type="AlphaFoldDB" id="A0A378QQ27"/>
<dbReference type="Proteomes" id="UP000254618">
    <property type="component" value="Unassembled WGS sequence"/>
</dbReference>
<protein>
    <submittedName>
        <fullName evidence="2">Uncharacterized protein</fullName>
    </submittedName>
</protein>
<sequence>MLDIQQIFQYVQDFGVVECEMTDDDELWVRGKEWGTHIIIKMMKNKPVLTVWGGDDCQEVLDSTSLPSIETLHTYLDEHARVVSDNPSQTKDASMIDIYINIIKEKLAEQQIALDFENQSPTERLVVRHIENKLAEIIQFLQ</sequence>
<evidence type="ECO:0000313" key="1">
    <source>
        <dbReference type="EMBL" id="OPH34995.1"/>
    </source>
</evidence>
<evidence type="ECO:0000313" key="2">
    <source>
        <dbReference type="EMBL" id="STZ02878.1"/>
    </source>
</evidence>
<reference evidence="2 4" key="2">
    <citation type="submission" date="2018-06" db="EMBL/GenBank/DDBJ databases">
        <authorList>
            <consortium name="Pathogen Informatics"/>
            <person name="Doyle S."/>
        </authorList>
    </citation>
    <scope>NUCLEOTIDE SEQUENCE [LARGE SCALE GENOMIC DNA]</scope>
    <source>
        <strain evidence="2 4">NCTC11012</strain>
    </source>
</reference>
<proteinExistence type="predicted"/>
<evidence type="ECO:0000313" key="4">
    <source>
        <dbReference type="Proteomes" id="UP000254618"/>
    </source>
</evidence>
<gene>
    <name evidence="1" type="ORF">B5J93_11605</name>
    <name evidence="2" type="ORF">NCTC11012_01107</name>
</gene>
<organism evidence="2 4">
    <name type="scientific">Moraxella equi</name>
    <dbReference type="NCBI Taxonomy" id="60442"/>
    <lineage>
        <taxon>Bacteria</taxon>
        <taxon>Pseudomonadati</taxon>
        <taxon>Pseudomonadota</taxon>
        <taxon>Gammaproteobacteria</taxon>
        <taxon>Moraxellales</taxon>
        <taxon>Moraxellaceae</taxon>
        <taxon>Moraxella</taxon>
    </lineage>
</organism>
<dbReference type="EMBL" id="MXAP01000127">
    <property type="protein sequence ID" value="OPH34995.1"/>
    <property type="molecule type" value="Genomic_DNA"/>
</dbReference>
<dbReference type="RefSeq" id="WP_079326522.1">
    <property type="nucleotide sequence ID" value="NZ_MXAP01000127.1"/>
</dbReference>
<keyword evidence="3" id="KW-1185">Reference proteome</keyword>
<dbReference type="EMBL" id="UGQF01000001">
    <property type="protein sequence ID" value="STZ02878.1"/>
    <property type="molecule type" value="Genomic_DNA"/>
</dbReference>